<reference evidence="1" key="1">
    <citation type="submission" date="2020-01" db="EMBL/GenBank/DDBJ databases">
        <authorList>
            <consortium name="DOE Joint Genome Institute"/>
            <person name="Haridas S."/>
            <person name="Albert R."/>
            <person name="Binder M."/>
            <person name="Bloem J."/>
            <person name="Labutti K."/>
            <person name="Salamov A."/>
            <person name="Andreopoulos B."/>
            <person name="Baker S.E."/>
            <person name="Barry K."/>
            <person name="Bills G."/>
            <person name="Bluhm B.H."/>
            <person name="Cannon C."/>
            <person name="Castanera R."/>
            <person name="Culley D.E."/>
            <person name="Daum C."/>
            <person name="Ezra D."/>
            <person name="Gonzalez J.B."/>
            <person name="Henrissat B."/>
            <person name="Kuo A."/>
            <person name="Liang C."/>
            <person name="Lipzen A."/>
            <person name="Lutzoni F."/>
            <person name="Magnuson J."/>
            <person name="Mondo S."/>
            <person name="Nolan M."/>
            <person name="Ohm R."/>
            <person name="Pangilinan J."/>
            <person name="Park H.-J."/>
            <person name="Ramirez L."/>
            <person name="Alfaro M."/>
            <person name="Sun H."/>
            <person name="Tritt A."/>
            <person name="Yoshinaga Y."/>
            <person name="Zwiers L.-H."/>
            <person name="Turgeon B.G."/>
            <person name="Goodwin S.B."/>
            <person name="Spatafora J.W."/>
            <person name="Crous P.W."/>
            <person name="Grigoriev I.V."/>
        </authorList>
    </citation>
    <scope>NUCLEOTIDE SEQUENCE</scope>
    <source>
        <strain evidence="1">IPT5</strain>
    </source>
</reference>
<protein>
    <submittedName>
        <fullName evidence="1">Uncharacterized protein</fullName>
    </submittedName>
</protein>
<dbReference type="Proteomes" id="UP000799423">
    <property type="component" value="Unassembled WGS sequence"/>
</dbReference>
<sequence length="216" mass="23873">MSPYDGLVEFIPMLFTRDVWRPISAALHRRLHGFLGDSGEVSASVDKGVELTLGGVSARSAVPSDAGDLGSQVRSCIVFAAQRHRKLRCYARPSASGRQALAVAPLPCSARRFYCASPPSLVQIHTCLPVFHPGAPHHRAVGTGRRCCRMNRLELHMAPTHVTRHLTEMMSNKSQEMSQLVLHALQGPNARRLRHGTRWLDGWRASRAVEARKLES</sequence>
<name>A0A6A7BGG6_9PLEO</name>
<gene>
    <name evidence="1" type="ORF">T440DRAFT_547636</name>
</gene>
<evidence type="ECO:0000313" key="2">
    <source>
        <dbReference type="Proteomes" id="UP000799423"/>
    </source>
</evidence>
<dbReference type="EMBL" id="MU006295">
    <property type="protein sequence ID" value="KAF2853469.1"/>
    <property type="molecule type" value="Genomic_DNA"/>
</dbReference>
<organism evidence="1 2">
    <name type="scientific">Plenodomus tracheiphilus IPT5</name>
    <dbReference type="NCBI Taxonomy" id="1408161"/>
    <lineage>
        <taxon>Eukaryota</taxon>
        <taxon>Fungi</taxon>
        <taxon>Dikarya</taxon>
        <taxon>Ascomycota</taxon>
        <taxon>Pezizomycotina</taxon>
        <taxon>Dothideomycetes</taxon>
        <taxon>Pleosporomycetidae</taxon>
        <taxon>Pleosporales</taxon>
        <taxon>Pleosporineae</taxon>
        <taxon>Leptosphaeriaceae</taxon>
        <taxon>Plenodomus</taxon>
    </lineage>
</organism>
<dbReference type="AlphaFoldDB" id="A0A6A7BGG6"/>
<keyword evidence="2" id="KW-1185">Reference proteome</keyword>
<accession>A0A6A7BGG6</accession>
<evidence type="ECO:0000313" key="1">
    <source>
        <dbReference type="EMBL" id="KAF2853469.1"/>
    </source>
</evidence>
<proteinExistence type="predicted"/>